<dbReference type="SMART" id="SM00422">
    <property type="entry name" value="HTH_MERR"/>
    <property type="match status" value="1"/>
</dbReference>
<dbReference type="InterPro" id="IPR006158">
    <property type="entry name" value="Cobalamin-bd"/>
</dbReference>
<dbReference type="PROSITE" id="PS51332">
    <property type="entry name" value="B12_BINDING"/>
    <property type="match status" value="1"/>
</dbReference>
<dbReference type="Gene3D" id="1.10.1240.10">
    <property type="entry name" value="Methionine synthase domain"/>
    <property type="match status" value="1"/>
</dbReference>
<dbReference type="Gene3D" id="3.40.50.280">
    <property type="entry name" value="Cobalamin-binding domain"/>
    <property type="match status" value="1"/>
</dbReference>
<keyword evidence="5" id="KW-1185">Reference proteome</keyword>
<dbReference type="PROSITE" id="PS50937">
    <property type="entry name" value="HTH_MERR_2"/>
    <property type="match status" value="1"/>
</dbReference>
<proteinExistence type="predicted"/>
<dbReference type="Pfam" id="PF02310">
    <property type="entry name" value="B12-binding"/>
    <property type="match status" value="1"/>
</dbReference>
<evidence type="ECO:0000256" key="1">
    <source>
        <dbReference type="SAM" id="MobiDB-lite"/>
    </source>
</evidence>
<dbReference type="Pfam" id="PF13411">
    <property type="entry name" value="MerR_1"/>
    <property type="match status" value="1"/>
</dbReference>
<dbReference type="InterPro" id="IPR009061">
    <property type="entry name" value="DNA-bd_dom_put_sf"/>
</dbReference>
<dbReference type="InterPro" id="IPR036724">
    <property type="entry name" value="Cobalamin-bd_sf"/>
</dbReference>
<feature type="domain" description="HTH merR-type" evidence="2">
    <location>
        <begin position="32"/>
        <end position="89"/>
    </location>
</feature>
<protein>
    <submittedName>
        <fullName evidence="4">MerR family transcriptional regulator</fullName>
    </submittedName>
</protein>
<gene>
    <name evidence="4" type="ORF">HJ583_015790</name>
</gene>
<dbReference type="RefSeq" id="WP_170022820.1">
    <property type="nucleotide sequence ID" value="NZ_JABCSC020000004.1"/>
</dbReference>
<dbReference type="InterPro" id="IPR036594">
    <property type="entry name" value="Meth_synthase_dom"/>
</dbReference>
<dbReference type="Pfam" id="PF02607">
    <property type="entry name" value="B12-binding_2"/>
    <property type="match status" value="1"/>
</dbReference>
<dbReference type="Proteomes" id="UP000778523">
    <property type="component" value="Unassembled WGS sequence"/>
</dbReference>
<organism evidence="4 5">
    <name type="scientific">Uliginosibacterium aquaticum</name>
    <dbReference type="NCBI Taxonomy" id="2731212"/>
    <lineage>
        <taxon>Bacteria</taxon>
        <taxon>Pseudomonadati</taxon>
        <taxon>Pseudomonadota</taxon>
        <taxon>Betaproteobacteria</taxon>
        <taxon>Rhodocyclales</taxon>
        <taxon>Zoogloeaceae</taxon>
        <taxon>Uliginosibacterium</taxon>
    </lineage>
</organism>
<sequence length="325" mass="35108">MPSSRLSPRRELATATGDQRSSAETRPDAPGLLSIAAVERDTGLLKDTLRVWEKRYGFPQPLRDANGERIYPREQVERLRQIRRLMDQGHRPGKLFAASPTDFAALLVQSDAPAALPAEAQRMLGLLQASAADALRSALQERLQTLGLEDFVLHFAIPLSIAIGAAWARGEMEVAHEHLYTEQMQNLLRATINALPIRAGSPRVLLTTFPNELHSLGLLFAQALLASHGAACTSLGAQTPLEDIRKTAQNGGFDVILLSFSGAFPARAAFSGLRILAADLAPGTQIWAGGRHLADKPAVIDGVRYLAGMADTLLALQDWHATPPS</sequence>
<dbReference type="EMBL" id="JABCSC020000004">
    <property type="protein sequence ID" value="NSL56495.1"/>
    <property type="molecule type" value="Genomic_DNA"/>
</dbReference>
<reference evidence="4 5" key="1">
    <citation type="submission" date="2020-06" db="EMBL/GenBank/DDBJ databases">
        <title>Draft genome of Uliginosibacterium sp. IMCC34675.</title>
        <authorList>
            <person name="Song J."/>
        </authorList>
    </citation>
    <scope>NUCLEOTIDE SEQUENCE [LARGE SCALE GENOMIC DNA]</scope>
    <source>
        <strain evidence="4 5">IMCC34675</strain>
    </source>
</reference>
<dbReference type="CDD" id="cd01104">
    <property type="entry name" value="HTH_MlrA-CarA"/>
    <property type="match status" value="1"/>
</dbReference>
<evidence type="ECO:0000313" key="4">
    <source>
        <dbReference type="EMBL" id="NSL56495.1"/>
    </source>
</evidence>
<evidence type="ECO:0000259" key="2">
    <source>
        <dbReference type="PROSITE" id="PS50937"/>
    </source>
</evidence>
<evidence type="ECO:0000313" key="5">
    <source>
        <dbReference type="Proteomes" id="UP000778523"/>
    </source>
</evidence>
<dbReference type="Gene3D" id="1.10.1660.10">
    <property type="match status" value="1"/>
</dbReference>
<dbReference type="InterPro" id="IPR003759">
    <property type="entry name" value="Cbl-bd_cap"/>
</dbReference>
<dbReference type="InterPro" id="IPR000551">
    <property type="entry name" value="MerR-type_HTH_dom"/>
</dbReference>
<accession>A0ABX2IID0</accession>
<feature type="region of interest" description="Disordered" evidence="1">
    <location>
        <begin position="1"/>
        <end position="29"/>
    </location>
</feature>
<evidence type="ECO:0000259" key="3">
    <source>
        <dbReference type="PROSITE" id="PS51332"/>
    </source>
</evidence>
<feature type="domain" description="B12-binding" evidence="3">
    <location>
        <begin position="201"/>
        <end position="325"/>
    </location>
</feature>
<name>A0ABX2IID0_9RHOO</name>
<dbReference type="SUPFAM" id="SSF46955">
    <property type="entry name" value="Putative DNA-binding domain"/>
    <property type="match status" value="1"/>
</dbReference>
<dbReference type="SUPFAM" id="SSF52242">
    <property type="entry name" value="Cobalamin (vitamin B12)-binding domain"/>
    <property type="match status" value="1"/>
</dbReference>
<comment type="caution">
    <text evidence="4">The sequence shown here is derived from an EMBL/GenBank/DDBJ whole genome shotgun (WGS) entry which is preliminary data.</text>
</comment>